<keyword evidence="1" id="KW-0472">Membrane</keyword>
<dbReference type="AlphaFoldDB" id="A0A067M6D3"/>
<protein>
    <submittedName>
        <fullName evidence="2">Uncharacterized protein</fullName>
    </submittedName>
</protein>
<dbReference type="OrthoDB" id="3192156at2759"/>
<accession>A0A067M6D3</accession>
<evidence type="ECO:0000313" key="3">
    <source>
        <dbReference type="Proteomes" id="UP000027195"/>
    </source>
</evidence>
<keyword evidence="1" id="KW-1133">Transmembrane helix</keyword>
<evidence type="ECO:0000313" key="2">
    <source>
        <dbReference type="EMBL" id="KDQ10260.1"/>
    </source>
</evidence>
<dbReference type="EMBL" id="KL198069">
    <property type="protein sequence ID" value="KDQ10260.1"/>
    <property type="molecule type" value="Genomic_DNA"/>
</dbReference>
<feature type="transmembrane region" description="Helical" evidence="1">
    <location>
        <begin position="20"/>
        <end position="39"/>
    </location>
</feature>
<gene>
    <name evidence="2" type="ORF">BOTBODRAFT_36370</name>
</gene>
<name>A0A067M6D3_BOTB1</name>
<evidence type="ECO:0000256" key="1">
    <source>
        <dbReference type="SAM" id="Phobius"/>
    </source>
</evidence>
<feature type="transmembrane region" description="Helical" evidence="1">
    <location>
        <begin position="161"/>
        <end position="180"/>
    </location>
</feature>
<dbReference type="HOGENOM" id="CLU_850445_0_0_1"/>
<dbReference type="Proteomes" id="UP000027195">
    <property type="component" value="Unassembled WGS sequence"/>
</dbReference>
<feature type="transmembrane region" description="Helical" evidence="1">
    <location>
        <begin position="200"/>
        <end position="220"/>
    </location>
</feature>
<keyword evidence="1" id="KW-0812">Transmembrane</keyword>
<keyword evidence="3" id="KW-1185">Reference proteome</keyword>
<reference evidence="3" key="1">
    <citation type="journal article" date="2014" name="Proc. Natl. Acad. Sci. U.S.A.">
        <title>Extensive sampling of basidiomycete genomes demonstrates inadequacy of the white-rot/brown-rot paradigm for wood decay fungi.</title>
        <authorList>
            <person name="Riley R."/>
            <person name="Salamov A.A."/>
            <person name="Brown D.W."/>
            <person name="Nagy L.G."/>
            <person name="Floudas D."/>
            <person name="Held B.W."/>
            <person name="Levasseur A."/>
            <person name="Lombard V."/>
            <person name="Morin E."/>
            <person name="Otillar R."/>
            <person name="Lindquist E.A."/>
            <person name="Sun H."/>
            <person name="LaButti K.M."/>
            <person name="Schmutz J."/>
            <person name="Jabbour D."/>
            <person name="Luo H."/>
            <person name="Baker S.E."/>
            <person name="Pisabarro A.G."/>
            <person name="Walton J.D."/>
            <person name="Blanchette R.A."/>
            <person name="Henrissat B."/>
            <person name="Martin F."/>
            <person name="Cullen D."/>
            <person name="Hibbett D.S."/>
            <person name="Grigoriev I.V."/>
        </authorList>
    </citation>
    <scope>NUCLEOTIDE SEQUENCE [LARGE SCALE GENOMIC DNA]</scope>
    <source>
        <strain evidence="3">FD-172 SS1</strain>
    </source>
</reference>
<dbReference type="InParanoid" id="A0A067M6D3"/>
<proteinExistence type="predicted"/>
<sequence length="287" mass="31118">MSSLTTFVVDLYRYLLTPIPPFASLGLPALSLLDFAGAFRLSVALRQLKAGAIGTEGERAVKVKELMKDIWSSWTVVFGGELMNSMLLSTPPSFVFSPAVPLLFAFTQTTSAYIPSIPTPAINNELPLAFLDALTRTVLLCNFSVPMVVNHHLPAVSSSPWALILCSTIMGNGGFFIFNALGMNNPGGWTLRTPPELGTWGWTATDIWCAPLITALYAYLTGAQPFWLSLPGVHEKSAMGNMDEESARAVCALVLATLFAGRAVRKHGGAWAQARLPREETEKIKEQ</sequence>
<organism evidence="2 3">
    <name type="scientific">Botryobasidium botryosum (strain FD-172 SS1)</name>
    <dbReference type="NCBI Taxonomy" id="930990"/>
    <lineage>
        <taxon>Eukaryota</taxon>
        <taxon>Fungi</taxon>
        <taxon>Dikarya</taxon>
        <taxon>Basidiomycota</taxon>
        <taxon>Agaricomycotina</taxon>
        <taxon>Agaricomycetes</taxon>
        <taxon>Cantharellales</taxon>
        <taxon>Botryobasidiaceae</taxon>
        <taxon>Botryobasidium</taxon>
    </lineage>
</organism>